<evidence type="ECO:0008006" key="3">
    <source>
        <dbReference type="Google" id="ProtNLM"/>
    </source>
</evidence>
<evidence type="ECO:0000313" key="1">
    <source>
        <dbReference type="EMBL" id="GBG93881.1"/>
    </source>
</evidence>
<dbReference type="Proteomes" id="UP000286848">
    <property type="component" value="Unassembled WGS sequence"/>
</dbReference>
<dbReference type="EMBL" id="BFFP01000003">
    <property type="protein sequence ID" value="GBG93881.1"/>
    <property type="molecule type" value="Genomic_DNA"/>
</dbReference>
<proteinExistence type="predicted"/>
<dbReference type="AlphaFoldDB" id="A0A401IQS4"/>
<organism evidence="1 2">
    <name type="scientific">Ligilactobacillus salitolerans</name>
    <dbReference type="NCBI Taxonomy" id="1808352"/>
    <lineage>
        <taxon>Bacteria</taxon>
        <taxon>Bacillati</taxon>
        <taxon>Bacillota</taxon>
        <taxon>Bacilli</taxon>
        <taxon>Lactobacillales</taxon>
        <taxon>Lactobacillaceae</taxon>
        <taxon>Ligilactobacillus</taxon>
    </lineage>
</organism>
<keyword evidence="2" id="KW-1185">Reference proteome</keyword>
<comment type="caution">
    <text evidence="1">The sequence shown here is derived from an EMBL/GenBank/DDBJ whole genome shotgun (WGS) entry which is preliminary data.</text>
</comment>
<sequence>MMAATIILGIFIFGAFAWVVYHKFIKHDASDCHSCEDVGCPLAHAKMEQKTSRHGS</sequence>
<evidence type="ECO:0000313" key="2">
    <source>
        <dbReference type="Proteomes" id="UP000286848"/>
    </source>
</evidence>
<protein>
    <recommendedName>
        <fullName evidence="3">FeoB-associated Cys-rich membrane protein</fullName>
    </recommendedName>
</protein>
<name>A0A401IQS4_9LACO</name>
<gene>
    <name evidence="1" type="ORF">LFYK43_03400</name>
</gene>
<reference evidence="1 2" key="1">
    <citation type="journal article" date="2019" name="Int. J. Syst. Evol. Microbiol.">
        <title>Lactobacillus salitolerans sp. nov., a novel lactic acid bacterium isolated from spent mushroom substrates.</title>
        <authorList>
            <person name="Tohno M."/>
            <person name="Tanizawa Y."/>
            <person name="Kojima Y."/>
            <person name="Sakamoto M."/>
            <person name="Nakamura Y."/>
            <person name="Ohkuma M."/>
            <person name="Kobayashi H."/>
        </authorList>
    </citation>
    <scope>NUCLEOTIDE SEQUENCE [LARGE SCALE GENOMIC DNA]</scope>
    <source>
        <strain evidence="1 2">YK43</strain>
    </source>
</reference>
<accession>A0A401IQS4</accession>